<feature type="compositionally biased region" description="Polar residues" evidence="1">
    <location>
        <begin position="79"/>
        <end position="92"/>
    </location>
</feature>
<reference evidence="3 4" key="1">
    <citation type="submission" date="2019-12" db="EMBL/GenBank/DDBJ databases">
        <title>Hymenobacter sp. HMF4947 Genome sequencing and assembly.</title>
        <authorList>
            <person name="Kang H."/>
            <person name="Cha I."/>
            <person name="Kim H."/>
            <person name="Joh K."/>
        </authorList>
    </citation>
    <scope>NUCLEOTIDE SEQUENCE [LARGE SCALE GENOMIC DNA]</scope>
    <source>
        <strain evidence="3 4">HMF4947</strain>
    </source>
</reference>
<protein>
    <submittedName>
        <fullName evidence="3">Uncharacterized protein</fullName>
    </submittedName>
</protein>
<dbReference type="RefSeq" id="WP_157563530.1">
    <property type="nucleotide sequence ID" value="NZ_WQKZ01000002.1"/>
</dbReference>
<feature type="signal peptide" evidence="2">
    <location>
        <begin position="1"/>
        <end position="23"/>
    </location>
</feature>
<evidence type="ECO:0000313" key="3">
    <source>
        <dbReference type="EMBL" id="MVN76061.1"/>
    </source>
</evidence>
<evidence type="ECO:0000256" key="2">
    <source>
        <dbReference type="SAM" id="SignalP"/>
    </source>
</evidence>
<dbReference type="Proteomes" id="UP000441336">
    <property type="component" value="Unassembled WGS sequence"/>
</dbReference>
<organism evidence="3 4">
    <name type="scientific">Hymenobacter ginkgonis</name>
    <dbReference type="NCBI Taxonomy" id="2682976"/>
    <lineage>
        <taxon>Bacteria</taxon>
        <taxon>Pseudomonadati</taxon>
        <taxon>Bacteroidota</taxon>
        <taxon>Cytophagia</taxon>
        <taxon>Cytophagales</taxon>
        <taxon>Hymenobacteraceae</taxon>
        <taxon>Hymenobacter</taxon>
    </lineage>
</organism>
<gene>
    <name evidence="3" type="ORF">GO988_06965</name>
</gene>
<feature type="region of interest" description="Disordered" evidence="1">
    <location>
        <begin position="64"/>
        <end position="131"/>
    </location>
</feature>
<evidence type="ECO:0000256" key="1">
    <source>
        <dbReference type="SAM" id="MobiDB-lite"/>
    </source>
</evidence>
<dbReference type="AlphaFoldDB" id="A0A7K1TCZ2"/>
<feature type="chain" id="PRO_5029814568" evidence="2">
    <location>
        <begin position="24"/>
        <end position="131"/>
    </location>
</feature>
<proteinExistence type="predicted"/>
<keyword evidence="4" id="KW-1185">Reference proteome</keyword>
<keyword evidence="2" id="KW-0732">Signal</keyword>
<evidence type="ECO:0000313" key="4">
    <source>
        <dbReference type="Proteomes" id="UP000441336"/>
    </source>
</evidence>
<name>A0A7K1TCZ2_9BACT</name>
<sequence length="131" mass="13875">MQHFSPLTRWLLLALLLPLAAQAQTGGVGIGTITPDASAALEIKSTSQGLLLPRLSLVQRDALTASPTAPPVPGLVIYQTDNTPAFTPTTGWPGSRQPGQPHRHSNPGPARQRLDRHRGRPGHGGRRGHPG</sequence>
<feature type="compositionally biased region" description="Basic residues" evidence="1">
    <location>
        <begin position="114"/>
        <end position="131"/>
    </location>
</feature>
<comment type="caution">
    <text evidence="3">The sequence shown here is derived from an EMBL/GenBank/DDBJ whole genome shotgun (WGS) entry which is preliminary data.</text>
</comment>
<accession>A0A7K1TCZ2</accession>
<dbReference type="EMBL" id="WQKZ01000002">
    <property type="protein sequence ID" value="MVN76061.1"/>
    <property type="molecule type" value="Genomic_DNA"/>
</dbReference>